<evidence type="ECO:0000313" key="2">
    <source>
        <dbReference type="Proteomes" id="UP000054166"/>
    </source>
</evidence>
<gene>
    <name evidence="1" type="ORF">PILCRDRAFT_816836</name>
</gene>
<proteinExistence type="predicted"/>
<reference evidence="2" key="2">
    <citation type="submission" date="2015-01" db="EMBL/GenBank/DDBJ databases">
        <title>Evolutionary Origins and Diversification of the Mycorrhizal Mutualists.</title>
        <authorList>
            <consortium name="DOE Joint Genome Institute"/>
            <consortium name="Mycorrhizal Genomics Consortium"/>
            <person name="Kohler A."/>
            <person name="Kuo A."/>
            <person name="Nagy L.G."/>
            <person name="Floudas D."/>
            <person name="Copeland A."/>
            <person name="Barry K.W."/>
            <person name="Cichocki N."/>
            <person name="Veneault-Fourrey C."/>
            <person name="LaButti K."/>
            <person name="Lindquist E.A."/>
            <person name="Lipzen A."/>
            <person name="Lundell T."/>
            <person name="Morin E."/>
            <person name="Murat C."/>
            <person name="Riley R."/>
            <person name="Ohm R."/>
            <person name="Sun H."/>
            <person name="Tunlid A."/>
            <person name="Henrissat B."/>
            <person name="Grigoriev I.V."/>
            <person name="Hibbett D.S."/>
            <person name="Martin F."/>
        </authorList>
    </citation>
    <scope>NUCLEOTIDE SEQUENCE [LARGE SCALE GENOMIC DNA]</scope>
    <source>
        <strain evidence="2">F 1598</strain>
    </source>
</reference>
<sequence length="180" mass="20959">MIDIPSQSKEAPNDDWRRFDFYARRVRICTLTGLSRWHHTVSTYRPGHGIFPLLHMLDISGEYPFSLSMRFPRFLRTLHVHFRSTEKTSFNGGLYILSAISQTTSLENLLLCDSVHPMILVYVASFKSSLFGLAICHFFTHVTHHHSRWFSRHNWNVIVAKTHPPAFIGSEQHSRWSSFS</sequence>
<dbReference type="OrthoDB" id="3222238at2759"/>
<protein>
    <submittedName>
        <fullName evidence="1">Uncharacterized protein</fullName>
    </submittedName>
</protein>
<keyword evidence="2" id="KW-1185">Reference proteome</keyword>
<dbReference type="EMBL" id="KN832984">
    <property type="protein sequence ID" value="KIM85641.1"/>
    <property type="molecule type" value="Genomic_DNA"/>
</dbReference>
<organism evidence="1 2">
    <name type="scientific">Piloderma croceum (strain F 1598)</name>
    <dbReference type="NCBI Taxonomy" id="765440"/>
    <lineage>
        <taxon>Eukaryota</taxon>
        <taxon>Fungi</taxon>
        <taxon>Dikarya</taxon>
        <taxon>Basidiomycota</taxon>
        <taxon>Agaricomycotina</taxon>
        <taxon>Agaricomycetes</taxon>
        <taxon>Agaricomycetidae</taxon>
        <taxon>Atheliales</taxon>
        <taxon>Atheliaceae</taxon>
        <taxon>Piloderma</taxon>
    </lineage>
</organism>
<dbReference type="HOGENOM" id="CLU_1496785_0_0_1"/>
<name>A0A0C3G4U7_PILCF</name>
<reference evidence="1 2" key="1">
    <citation type="submission" date="2014-04" db="EMBL/GenBank/DDBJ databases">
        <authorList>
            <consortium name="DOE Joint Genome Institute"/>
            <person name="Kuo A."/>
            <person name="Tarkka M."/>
            <person name="Buscot F."/>
            <person name="Kohler A."/>
            <person name="Nagy L.G."/>
            <person name="Floudas D."/>
            <person name="Copeland A."/>
            <person name="Barry K.W."/>
            <person name="Cichocki N."/>
            <person name="Veneault-Fourrey C."/>
            <person name="LaButti K."/>
            <person name="Lindquist E.A."/>
            <person name="Lipzen A."/>
            <person name="Lundell T."/>
            <person name="Morin E."/>
            <person name="Murat C."/>
            <person name="Sun H."/>
            <person name="Tunlid A."/>
            <person name="Henrissat B."/>
            <person name="Grigoriev I.V."/>
            <person name="Hibbett D.S."/>
            <person name="Martin F."/>
            <person name="Nordberg H.P."/>
            <person name="Cantor M.N."/>
            <person name="Hua S.X."/>
        </authorList>
    </citation>
    <scope>NUCLEOTIDE SEQUENCE [LARGE SCALE GENOMIC DNA]</scope>
    <source>
        <strain evidence="1 2">F 1598</strain>
    </source>
</reference>
<dbReference type="InParanoid" id="A0A0C3G4U7"/>
<evidence type="ECO:0000313" key="1">
    <source>
        <dbReference type="EMBL" id="KIM85641.1"/>
    </source>
</evidence>
<accession>A0A0C3G4U7</accession>
<dbReference type="AlphaFoldDB" id="A0A0C3G4U7"/>
<dbReference type="Proteomes" id="UP000054166">
    <property type="component" value="Unassembled WGS sequence"/>
</dbReference>